<reference evidence="1 2" key="1">
    <citation type="submission" date="2023-07" db="EMBL/GenBank/DDBJ databases">
        <title>Genomic Encyclopedia of Type Strains, Phase IV (KMG-IV): sequencing the most valuable type-strain genomes for metagenomic binning, comparative biology and taxonomic classification.</title>
        <authorList>
            <person name="Goeker M."/>
        </authorList>
    </citation>
    <scope>NUCLEOTIDE SEQUENCE [LARGE SCALE GENOMIC DNA]</scope>
    <source>
        <strain evidence="1 2">DSM 22170</strain>
    </source>
</reference>
<proteinExistence type="predicted"/>
<dbReference type="SUPFAM" id="SSF103032">
    <property type="entry name" value="Hypothetical protein YwqG"/>
    <property type="match status" value="1"/>
</dbReference>
<dbReference type="PANTHER" id="PTHR36436">
    <property type="entry name" value="SLL5081 PROTEIN"/>
    <property type="match status" value="1"/>
</dbReference>
<sequence length="313" mass="36702">MSTYSNYPNLLPETKLQQLLERHEAPELEQYLRDHQRPLVKLIRGDKGRERIGHSRFGGSPDLPEQLEWPQSKNGEKMTLIAQLNLAQLQAEIQDEEYQGVHSSLLPKQGMLYFFLGEGETANDIEHQVIYWPGTDVSQLQYQEYEGFTIWEEEDEIKFEAYEVHAHADVEFPNYGYSTLHLVDQDTLTDESEEAYMLITEEMDWKPENKMGQLFGYAEGQHGDGELVATSYLYNGKYTYRPDDDRKRLLKHFDGDEARLQEELDNVYMLLEVDSDQEIGFLWWDAGYLQFFIRKEDLLAGRFDRTFCSIYSS</sequence>
<keyword evidence="2" id="KW-1185">Reference proteome</keyword>
<dbReference type="RefSeq" id="WP_188778616.1">
    <property type="nucleotide sequence ID" value="NZ_BMMB01000021.1"/>
</dbReference>
<dbReference type="InterPro" id="IPR035948">
    <property type="entry name" value="YwqG-like_sf"/>
</dbReference>
<evidence type="ECO:0000313" key="1">
    <source>
        <dbReference type="EMBL" id="MDR6246666.1"/>
    </source>
</evidence>
<dbReference type="PANTHER" id="PTHR36436:SF6">
    <property type="entry name" value="SLL5081 PROTEIN"/>
    <property type="match status" value="1"/>
</dbReference>
<dbReference type="InterPro" id="IPR015315">
    <property type="entry name" value="DUF1963"/>
</dbReference>
<name>A0ABU1J5C9_9BACL</name>
<evidence type="ECO:0000313" key="2">
    <source>
        <dbReference type="Proteomes" id="UP001185028"/>
    </source>
</evidence>
<comment type="caution">
    <text evidence="1">The sequence shown here is derived from an EMBL/GenBank/DDBJ whole genome shotgun (WGS) entry which is preliminary data.</text>
</comment>
<organism evidence="1 2">
    <name type="scientific">Paenibacillus hunanensis</name>
    <dbReference type="NCBI Taxonomy" id="539262"/>
    <lineage>
        <taxon>Bacteria</taxon>
        <taxon>Bacillati</taxon>
        <taxon>Bacillota</taxon>
        <taxon>Bacilli</taxon>
        <taxon>Bacillales</taxon>
        <taxon>Paenibacillaceae</taxon>
        <taxon>Paenibacillus</taxon>
    </lineage>
</organism>
<dbReference type="Proteomes" id="UP001185028">
    <property type="component" value="Unassembled WGS sequence"/>
</dbReference>
<protein>
    <submittedName>
        <fullName evidence="1">Uncharacterized protein YwqG</fullName>
    </submittedName>
</protein>
<dbReference type="Pfam" id="PF09234">
    <property type="entry name" value="DUF1963"/>
    <property type="match status" value="1"/>
</dbReference>
<dbReference type="Gene3D" id="2.30.320.10">
    <property type="entry name" value="YwqG-like"/>
    <property type="match status" value="1"/>
</dbReference>
<accession>A0ABU1J5C9</accession>
<dbReference type="EMBL" id="JAVDQH010000036">
    <property type="protein sequence ID" value="MDR6246666.1"/>
    <property type="molecule type" value="Genomic_DNA"/>
</dbReference>
<gene>
    <name evidence="1" type="ORF">JOC58_004611</name>
</gene>